<protein>
    <recommendedName>
        <fullName evidence="3">C2H2-type domain-containing protein</fullName>
    </recommendedName>
</protein>
<gene>
    <name evidence="1" type="ORF">QS713_04720</name>
</gene>
<evidence type="ECO:0000313" key="1">
    <source>
        <dbReference type="EMBL" id="MDT3767369.1"/>
    </source>
</evidence>
<dbReference type="RefSeq" id="WP_313272861.1">
    <property type="nucleotide sequence ID" value="NZ_JASXSX010000001.1"/>
</dbReference>
<dbReference type="Proteomes" id="UP001247542">
    <property type="component" value="Unassembled WGS sequence"/>
</dbReference>
<sequence length="323" mass="35464">MTFERLYRWIQDTQPHVVLTCAHVNPRLPRRVAPLQAQCVEQTPPGFAFELLAVGAASVQVDATCSHASARLQQWQALHPNLVTEWTGKPARLRASKPVDIANPPVSRRAVLGLTSEDLPVDAVANDATRLIQAVRYLAQRYDFEPDPQVLDTLCPPQATLLSCSGCNACQTCTKTYACLHMHTAGKHWRLEHKLDECNGHSENPFCPIDVLQADRPAQWAQQLSEPVQTLESMVVHKCAKCQVPFATAVPAEDSALATEEPAEAANPEAAELATTETVDPATAELGEQLSKQESAQMLCATCQMKESNPFEMVLPPGFVRRK</sequence>
<keyword evidence="2" id="KW-1185">Reference proteome</keyword>
<organism evidence="1 2">
    <name type="scientific">Gleimia hominis</name>
    <dbReference type="NCBI Taxonomy" id="595468"/>
    <lineage>
        <taxon>Bacteria</taxon>
        <taxon>Bacillati</taxon>
        <taxon>Actinomycetota</taxon>
        <taxon>Actinomycetes</taxon>
        <taxon>Actinomycetales</taxon>
        <taxon>Actinomycetaceae</taxon>
        <taxon>Gleimia</taxon>
    </lineage>
</organism>
<dbReference type="EMBL" id="JASXSX010000001">
    <property type="protein sequence ID" value="MDT3767369.1"/>
    <property type="molecule type" value="Genomic_DNA"/>
</dbReference>
<evidence type="ECO:0000313" key="2">
    <source>
        <dbReference type="Proteomes" id="UP001247542"/>
    </source>
</evidence>
<name>A0ABU3IAF6_9ACTO</name>
<comment type="caution">
    <text evidence="1">The sequence shown here is derived from an EMBL/GenBank/DDBJ whole genome shotgun (WGS) entry which is preliminary data.</text>
</comment>
<evidence type="ECO:0008006" key="3">
    <source>
        <dbReference type="Google" id="ProtNLM"/>
    </source>
</evidence>
<proteinExistence type="predicted"/>
<accession>A0ABU3IAF6</accession>
<reference evidence="1 2" key="1">
    <citation type="submission" date="2023-06" db="EMBL/GenBank/DDBJ databases">
        <title>Draft genome sequence of Gleimia hominis type strain CCUG 57540T.</title>
        <authorList>
            <person name="Salva-Serra F."/>
            <person name="Cardew S."/>
            <person name="Jensie Markopoulos S."/>
            <person name="Ohlen M."/>
            <person name="Inganas E."/>
            <person name="Svensson-Stadler L."/>
            <person name="Moore E.R.B."/>
        </authorList>
    </citation>
    <scope>NUCLEOTIDE SEQUENCE [LARGE SCALE GENOMIC DNA]</scope>
    <source>
        <strain evidence="1 2">CCUG 57540</strain>
    </source>
</reference>